<evidence type="ECO:0008006" key="11">
    <source>
        <dbReference type="Google" id="ProtNLM"/>
    </source>
</evidence>
<sequence>MVLNFAYSTRPTLTWGSFAIRLPYLKVTGLSLSKPQKVVIISLTVGVGLVAFLSRFLRRRKRIRSAQPSRLDAATLNRRLRSGFRSPNGDFLSEFQSASPVPQRIHRTRSASVNSDRYSVSEGADAKSTPQLLGTMGVESLETAINYWEDALAAYQSTSTGSGAALLTSEEVEFCRSLERVLKAAYVLQDETEHLFLHEHSVLFQTETTANVGYASGSHTPYSRTSYSFTSADSFVSALSDEVADLEDFADLPVDDSLPSLYQGSMKQLDESGIPCRVLRTELTGCQSDIEYLCKLHCIRLACQGMFHLPGADQWFISAGRSLLTELLMLADKDPRDVLDAYDAMMVFVQDQSQRFKLAAEMEHRGVKAVTFFDVVLDFILMDAFEDLTDPPSSVLAVINNRWLSNGFKEGALATAVWSVLKAKRRKLLYQDGFISHFYGIMEHLSPVLAWGFLGPDSDLKKACFIFKDHVEGYLRDIFDFERVRYLTVEDMAEDVWALAKERREAISRQMPRR</sequence>
<dbReference type="AlphaFoldDB" id="A0AAD5PMH9"/>
<keyword evidence="6" id="KW-0496">Mitochondrion</keyword>
<dbReference type="Proteomes" id="UP000820818">
    <property type="component" value="Linkage Group LG9"/>
</dbReference>
<dbReference type="PANTHER" id="PTHR21508">
    <property type="entry name" value="MITOGUARDIN"/>
    <property type="match status" value="1"/>
</dbReference>
<evidence type="ECO:0000313" key="9">
    <source>
        <dbReference type="EMBL" id="KAI9553081.1"/>
    </source>
</evidence>
<evidence type="ECO:0000256" key="6">
    <source>
        <dbReference type="ARBA" id="ARBA00023128"/>
    </source>
</evidence>
<keyword evidence="3 8" id="KW-0812">Transmembrane</keyword>
<keyword evidence="4" id="KW-1000">Mitochondrion outer membrane</keyword>
<name>A0AAD5PMH9_9CRUS</name>
<evidence type="ECO:0000256" key="8">
    <source>
        <dbReference type="SAM" id="Phobius"/>
    </source>
</evidence>
<keyword evidence="5 8" id="KW-1133">Transmembrane helix</keyword>
<evidence type="ECO:0000256" key="2">
    <source>
        <dbReference type="ARBA" id="ARBA00008969"/>
    </source>
</evidence>
<proteinExistence type="inferred from homology"/>
<dbReference type="EMBL" id="WJBH02000009">
    <property type="protein sequence ID" value="KAI9553081.1"/>
    <property type="molecule type" value="Genomic_DNA"/>
</dbReference>
<evidence type="ECO:0000256" key="1">
    <source>
        <dbReference type="ARBA" id="ARBA00004294"/>
    </source>
</evidence>
<gene>
    <name evidence="9" type="ORF">GHT06_020972</name>
</gene>
<evidence type="ECO:0000256" key="3">
    <source>
        <dbReference type="ARBA" id="ARBA00022692"/>
    </source>
</evidence>
<dbReference type="Pfam" id="PF10265">
    <property type="entry name" value="Miga"/>
    <property type="match status" value="1"/>
</dbReference>
<keyword evidence="7 8" id="KW-0472">Membrane</keyword>
<dbReference type="PANTHER" id="PTHR21508:SF5">
    <property type="entry name" value="MITOGUARDIN"/>
    <property type="match status" value="1"/>
</dbReference>
<reference evidence="9 10" key="1">
    <citation type="submission" date="2022-05" db="EMBL/GenBank/DDBJ databases">
        <title>A multi-omics perspective on studying reproductive biology in Daphnia sinensis.</title>
        <authorList>
            <person name="Jia J."/>
        </authorList>
    </citation>
    <scope>NUCLEOTIDE SEQUENCE [LARGE SCALE GENOMIC DNA]</scope>
    <source>
        <strain evidence="9 10">WSL</strain>
    </source>
</reference>
<keyword evidence="10" id="KW-1185">Reference proteome</keyword>
<evidence type="ECO:0000256" key="4">
    <source>
        <dbReference type="ARBA" id="ARBA00022787"/>
    </source>
</evidence>
<evidence type="ECO:0000256" key="7">
    <source>
        <dbReference type="ARBA" id="ARBA00023136"/>
    </source>
</evidence>
<dbReference type="GO" id="GO:0008053">
    <property type="term" value="P:mitochondrial fusion"/>
    <property type="evidence" value="ECO:0007669"/>
    <property type="project" value="InterPro"/>
</dbReference>
<accession>A0AAD5PMH9</accession>
<evidence type="ECO:0000313" key="10">
    <source>
        <dbReference type="Proteomes" id="UP000820818"/>
    </source>
</evidence>
<evidence type="ECO:0000256" key="5">
    <source>
        <dbReference type="ARBA" id="ARBA00022989"/>
    </source>
</evidence>
<comment type="caution">
    <text evidence="9">The sequence shown here is derived from an EMBL/GenBank/DDBJ whole genome shotgun (WGS) entry which is preliminary data.</text>
</comment>
<feature type="transmembrane region" description="Helical" evidence="8">
    <location>
        <begin position="38"/>
        <end position="57"/>
    </location>
</feature>
<comment type="subcellular location">
    <subcellularLocation>
        <location evidence="1">Mitochondrion outer membrane</location>
    </subcellularLocation>
</comment>
<protein>
    <recommendedName>
        <fullName evidence="11">Mitoguardin</fullName>
    </recommendedName>
</protein>
<dbReference type="GO" id="GO:0005741">
    <property type="term" value="C:mitochondrial outer membrane"/>
    <property type="evidence" value="ECO:0007669"/>
    <property type="project" value="UniProtKB-SubCell"/>
</dbReference>
<organism evidence="9 10">
    <name type="scientific">Daphnia sinensis</name>
    <dbReference type="NCBI Taxonomy" id="1820382"/>
    <lineage>
        <taxon>Eukaryota</taxon>
        <taxon>Metazoa</taxon>
        <taxon>Ecdysozoa</taxon>
        <taxon>Arthropoda</taxon>
        <taxon>Crustacea</taxon>
        <taxon>Branchiopoda</taxon>
        <taxon>Diplostraca</taxon>
        <taxon>Cladocera</taxon>
        <taxon>Anomopoda</taxon>
        <taxon>Daphniidae</taxon>
        <taxon>Daphnia</taxon>
        <taxon>Daphnia similis group</taxon>
    </lineage>
</organism>
<dbReference type="InterPro" id="IPR019392">
    <property type="entry name" value="Miga"/>
</dbReference>
<comment type="similarity">
    <text evidence="2">Belongs to the mitoguardin family.</text>
</comment>